<dbReference type="AlphaFoldDB" id="A0A368T3L2"/>
<proteinExistence type="predicted"/>
<dbReference type="EMBL" id="QEIN01000125">
    <property type="protein sequence ID" value="RCV56636.1"/>
    <property type="molecule type" value="Genomic_DNA"/>
</dbReference>
<evidence type="ECO:0000313" key="3">
    <source>
        <dbReference type="Proteomes" id="UP000253318"/>
    </source>
</evidence>
<organism evidence="2 3">
    <name type="scientific">Marinitenerispora sediminis</name>
    <dbReference type="NCBI Taxonomy" id="1931232"/>
    <lineage>
        <taxon>Bacteria</taxon>
        <taxon>Bacillati</taxon>
        <taxon>Actinomycetota</taxon>
        <taxon>Actinomycetes</taxon>
        <taxon>Streptosporangiales</taxon>
        <taxon>Nocardiopsidaceae</taxon>
        <taxon>Marinitenerispora</taxon>
    </lineage>
</organism>
<feature type="region of interest" description="Disordered" evidence="1">
    <location>
        <begin position="1"/>
        <end position="100"/>
    </location>
</feature>
<evidence type="ECO:0000313" key="2">
    <source>
        <dbReference type="EMBL" id="RCV56636.1"/>
    </source>
</evidence>
<evidence type="ECO:0000256" key="1">
    <source>
        <dbReference type="SAM" id="MobiDB-lite"/>
    </source>
</evidence>
<accession>A0A368T3L2</accession>
<feature type="compositionally biased region" description="Basic and acidic residues" evidence="1">
    <location>
        <begin position="1"/>
        <end position="10"/>
    </location>
</feature>
<name>A0A368T3L2_9ACTN</name>
<keyword evidence="3" id="KW-1185">Reference proteome</keyword>
<protein>
    <submittedName>
        <fullName evidence="2">Uncharacterized protein</fullName>
    </submittedName>
</protein>
<sequence>MAPEHDRSDRAGASCVPRPDARRPGGCSGTEPGISTGRPAPAPVLAAPLDDTGRSSRPAAGSGLGHDPAATSVLRGAHGLAALPGPAATGGAGRTTSEKP</sequence>
<gene>
    <name evidence="2" type="ORF">DEF24_16295</name>
</gene>
<dbReference type="Proteomes" id="UP000253318">
    <property type="component" value="Unassembled WGS sequence"/>
</dbReference>
<reference evidence="2 3" key="1">
    <citation type="submission" date="2018-04" db="EMBL/GenBank/DDBJ databases">
        <title>Novel actinobacteria from marine sediment.</title>
        <authorList>
            <person name="Ng Z.Y."/>
            <person name="Tan G.Y.A."/>
        </authorList>
    </citation>
    <scope>NUCLEOTIDE SEQUENCE [LARGE SCALE GENOMIC DNA]</scope>
    <source>
        <strain evidence="2 3">TPS81</strain>
    </source>
</reference>
<comment type="caution">
    <text evidence="2">The sequence shown here is derived from an EMBL/GenBank/DDBJ whole genome shotgun (WGS) entry which is preliminary data.</text>
</comment>
<dbReference type="RefSeq" id="WP_114399515.1">
    <property type="nucleotide sequence ID" value="NZ_QEIM01000131.1"/>
</dbReference>
<feature type="compositionally biased region" description="Low complexity" evidence="1">
    <location>
        <begin position="74"/>
        <end position="87"/>
    </location>
</feature>